<feature type="compositionally biased region" description="Basic and acidic residues" evidence="1">
    <location>
        <begin position="11"/>
        <end position="24"/>
    </location>
</feature>
<protein>
    <submittedName>
        <fullName evidence="2">Uncharacterized protein</fullName>
    </submittedName>
</protein>
<name>A0A067NCC9_BOTB1</name>
<gene>
    <name evidence="2" type="ORF">BOTBODRAFT_168689</name>
</gene>
<feature type="region of interest" description="Disordered" evidence="1">
    <location>
        <begin position="1"/>
        <end position="76"/>
    </location>
</feature>
<feature type="compositionally biased region" description="Low complexity" evidence="1">
    <location>
        <begin position="35"/>
        <end position="59"/>
    </location>
</feature>
<dbReference type="Proteomes" id="UP000027195">
    <property type="component" value="Unassembled WGS sequence"/>
</dbReference>
<organism evidence="2 3">
    <name type="scientific">Botryobasidium botryosum (strain FD-172 SS1)</name>
    <dbReference type="NCBI Taxonomy" id="930990"/>
    <lineage>
        <taxon>Eukaryota</taxon>
        <taxon>Fungi</taxon>
        <taxon>Dikarya</taxon>
        <taxon>Basidiomycota</taxon>
        <taxon>Agaricomycotina</taxon>
        <taxon>Agaricomycetes</taxon>
        <taxon>Cantharellales</taxon>
        <taxon>Botryobasidiaceae</taxon>
        <taxon>Botryobasidium</taxon>
    </lineage>
</organism>
<dbReference type="EMBL" id="KL198016">
    <property type="protein sequence ID" value="KDQ21421.1"/>
    <property type="molecule type" value="Genomic_DNA"/>
</dbReference>
<reference evidence="3" key="1">
    <citation type="journal article" date="2014" name="Proc. Natl. Acad. Sci. U.S.A.">
        <title>Extensive sampling of basidiomycete genomes demonstrates inadequacy of the white-rot/brown-rot paradigm for wood decay fungi.</title>
        <authorList>
            <person name="Riley R."/>
            <person name="Salamov A.A."/>
            <person name="Brown D.W."/>
            <person name="Nagy L.G."/>
            <person name="Floudas D."/>
            <person name="Held B.W."/>
            <person name="Levasseur A."/>
            <person name="Lombard V."/>
            <person name="Morin E."/>
            <person name="Otillar R."/>
            <person name="Lindquist E.A."/>
            <person name="Sun H."/>
            <person name="LaButti K.M."/>
            <person name="Schmutz J."/>
            <person name="Jabbour D."/>
            <person name="Luo H."/>
            <person name="Baker S.E."/>
            <person name="Pisabarro A.G."/>
            <person name="Walton J.D."/>
            <person name="Blanchette R.A."/>
            <person name="Henrissat B."/>
            <person name="Martin F."/>
            <person name="Cullen D."/>
            <person name="Hibbett D.S."/>
            <person name="Grigoriev I.V."/>
        </authorList>
    </citation>
    <scope>NUCLEOTIDE SEQUENCE [LARGE SCALE GENOMIC DNA]</scope>
    <source>
        <strain evidence="3">FD-172 SS1</strain>
    </source>
</reference>
<dbReference type="HOGENOM" id="CLU_1731150_0_0_1"/>
<proteinExistence type="predicted"/>
<evidence type="ECO:0000256" key="1">
    <source>
        <dbReference type="SAM" id="MobiDB-lite"/>
    </source>
</evidence>
<evidence type="ECO:0000313" key="3">
    <source>
        <dbReference type="Proteomes" id="UP000027195"/>
    </source>
</evidence>
<accession>A0A067NCC9</accession>
<dbReference type="AlphaFoldDB" id="A0A067NCC9"/>
<dbReference type="InParanoid" id="A0A067NCC9"/>
<keyword evidence="3" id="KW-1185">Reference proteome</keyword>
<evidence type="ECO:0000313" key="2">
    <source>
        <dbReference type="EMBL" id="KDQ21421.1"/>
    </source>
</evidence>
<sequence>MPTVLSPSHPQYDKTAMRDRDAARKSIQGNGGRGASTSTTTVALAATRISSNSHNSSSNDKNRHKSSFHPSSTPQSPILSLLALHHRAYSSSPPALLYSPDRVTSSASFCSDATNALAPLVDVVNPHEDGSRYQGLALQGLHSPFAGPSEK</sequence>